<reference evidence="5" key="1">
    <citation type="submission" date="2021-08" db="EMBL/GenBank/DDBJ databases">
        <title>WGS assembly of Ceratopteris richardii.</title>
        <authorList>
            <person name="Marchant D.B."/>
            <person name="Chen G."/>
            <person name="Jenkins J."/>
            <person name="Shu S."/>
            <person name="Leebens-Mack J."/>
            <person name="Grimwood J."/>
            <person name="Schmutz J."/>
            <person name="Soltis P."/>
            <person name="Soltis D."/>
            <person name="Chen Z.-H."/>
        </authorList>
    </citation>
    <scope>NUCLEOTIDE SEQUENCE</scope>
    <source>
        <strain evidence="5">Whitten #5841</strain>
        <tissue evidence="5">Leaf</tissue>
    </source>
</reference>
<evidence type="ECO:0000256" key="1">
    <source>
        <dbReference type="ARBA" id="ARBA00022722"/>
    </source>
</evidence>
<keyword evidence="6" id="KW-1185">Reference proteome</keyword>
<dbReference type="OrthoDB" id="430293at2759"/>
<comment type="caution">
    <text evidence="5">The sequence shown here is derived from an EMBL/GenBank/DDBJ whole genome shotgun (WGS) entry which is preliminary data.</text>
</comment>
<evidence type="ECO:0000313" key="5">
    <source>
        <dbReference type="EMBL" id="KAH7436130.1"/>
    </source>
</evidence>
<dbReference type="GO" id="GO:0004519">
    <property type="term" value="F:endonuclease activity"/>
    <property type="evidence" value="ECO:0007669"/>
    <property type="project" value="UniProtKB-KW"/>
</dbReference>
<accession>A0A8T2UNH8</accession>
<dbReference type="Proteomes" id="UP000825935">
    <property type="component" value="Chromosome 5"/>
</dbReference>
<dbReference type="SUPFAM" id="SSF50199">
    <property type="entry name" value="Staphylococcal nuclease"/>
    <property type="match status" value="1"/>
</dbReference>
<dbReference type="GO" id="GO:0016787">
    <property type="term" value="F:hydrolase activity"/>
    <property type="evidence" value="ECO:0007669"/>
    <property type="project" value="UniProtKB-KW"/>
</dbReference>
<keyword evidence="1" id="KW-0540">Nuclease</keyword>
<dbReference type="PROSITE" id="PS50830">
    <property type="entry name" value="TNASE_3"/>
    <property type="match status" value="1"/>
</dbReference>
<protein>
    <recommendedName>
        <fullName evidence="4">TNase-like domain-containing protein</fullName>
    </recommendedName>
</protein>
<feature type="domain" description="TNase-like" evidence="4">
    <location>
        <begin position="197"/>
        <end position="366"/>
    </location>
</feature>
<gene>
    <name evidence="5" type="ORF">KP509_05G003900</name>
</gene>
<dbReference type="Pfam" id="PF00565">
    <property type="entry name" value="SNase"/>
    <property type="match status" value="1"/>
</dbReference>
<dbReference type="GO" id="GO:0005737">
    <property type="term" value="C:cytoplasm"/>
    <property type="evidence" value="ECO:0007669"/>
    <property type="project" value="TreeGrafter"/>
</dbReference>
<dbReference type="AlphaFoldDB" id="A0A8T2UNH8"/>
<dbReference type="InterPro" id="IPR035437">
    <property type="entry name" value="SNase_OB-fold_sf"/>
</dbReference>
<dbReference type="Gene3D" id="2.40.50.90">
    <property type="match status" value="1"/>
</dbReference>
<dbReference type="InterPro" id="IPR016071">
    <property type="entry name" value="Staphylococal_nuclease_OB-fold"/>
</dbReference>
<evidence type="ECO:0000256" key="3">
    <source>
        <dbReference type="ARBA" id="ARBA00022801"/>
    </source>
</evidence>
<dbReference type="InterPro" id="IPR002071">
    <property type="entry name" value="Thermonucl_AS"/>
</dbReference>
<evidence type="ECO:0000259" key="4">
    <source>
        <dbReference type="PROSITE" id="PS50830"/>
    </source>
</evidence>
<sequence>MGNILRTFCHPRKDSGEDVQHELQVIQQPGPLGPHGVTAETVGYAALARDLFNFEITGKVPEGLDSYVQSSKVAQSKWYSKLHAAWKTASPPPSNREEAFQLVSQTLKGHRKADVEVHALQGVWCLIGAAMLVILQGLLSFYGLGPSTGSTVPVNVPLIGVSVPATVINSGESIAVGPLPKGVQYELHTLPMEDNAVADGDTLTVYVDTCNNPREAAAVPSDISNAFARWQTAQLQNDRKTVESVHKEIKKAGYKVLETKDGKGVLAHRYRVRLRGIDAPESKMPFGPQSKAMLQELVQGQSLRLLVYTLDRYGRIVADVFCKKGFVQEILLKNGACWHYFAYDKRPELSKWEEEARNKRIGLWAEPNPVKPWEYRQDNR</sequence>
<dbReference type="PROSITE" id="PS01284">
    <property type="entry name" value="TNASE_2"/>
    <property type="match status" value="1"/>
</dbReference>
<organism evidence="5 6">
    <name type="scientific">Ceratopteris richardii</name>
    <name type="common">Triangle waterfern</name>
    <dbReference type="NCBI Taxonomy" id="49495"/>
    <lineage>
        <taxon>Eukaryota</taxon>
        <taxon>Viridiplantae</taxon>
        <taxon>Streptophyta</taxon>
        <taxon>Embryophyta</taxon>
        <taxon>Tracheophyta</taxon>
        <taxon>Polypodiopsida</taxon>
        <taxon>Polypodiidae</taxon>
        <taxon>Polypodiales</taxon>
        <taxon>Pteridineae</taxon>
        <taxon>Pteridaceae</taxon>
        <taxon>Parkerioideae</taxon>
        <taxon>Ceratopteris</taxon>
    </lineage>
</organism>
<name>A0A8T2UNH8_CERRI</name>
<dbReference type="GO" id="GO:0003676">
    <property type="term" value="F:nucleic acid binding"/>
    <property type="evidence" value="ECO:0007669"/>
    <property type="project" value="InterPro"/>
</dbReference>
<dbReference type="EMBL" id="CM035410">
    <property type="protein sequence ID" value="KAH7436130.1"/>
    <property type="molecule type" value="Genomic_DNA"/>
</dbReference>
<evidence type="ECO:0000256" key="2">
    <source>
        <dbReference type="ARBA" id="ARBA00022759"/>
    </source>
</evidence>
<dbReference type="OMA" id="HYTDYDK"/>
<dbReference type="SMART" id="SM00318">
    <property type="entry name" value="SNc"/>
    <property type="match status" value="1"/>
</dbReference>
<keyword evidence="2" id="KW-0255">Endonuclease</keyword>
<dbReference type="PANTHER" id="PTHR12302">
    <property type="entry name" value="EBNA2 BINDING PROTEIN P100"/>
    <property type="match status" value="1"/>
</dbReference>
<proteinExistence type="predicted"/>
<dbReference type="PANTHER" id="PTHR12302:SF3">
    <property type="entry name" value="SERINE_THREONINE-PROTEIN KINASE 31"/>
    <property type="match status" value="1"/>
</dbReference>
<evidence type="ECO:0000313" key="6">
    <source>
        <dbReference type="Proteomes" id="UP000825935"/>
    </source>
</evidence>
<keyword evidence="3" id="KW-0378">Hydrolase</keyword>